<comment type="caution">
    <text evidence="1">The sequence shown here is derived from an EMBL/GenBank/DDBJ whole genome shotgun (WGS) entry which is preliminary data.</text>
</comment>
<keyword evidence="2" id="KW-1185">Reference proteome</keyword>
<proteinExistence type="predicted"/>
<name>A0AAD5JTG4_9FUNG</name>
<gene>
    <name evidence="1" type="ORF">BDA99DRAFT_563104</name>
</gene>
<evidence type="ECO:0000313" key="1">
    <source>
        <dbReference type="EMBL" id="KAI9253528.1"/>
    </source>
</evidence>
<accession>A0AAD5JTG4</accession>
<dbReference type="AlphaFoldDB" id="A0AAD5JTG4"/>
<dbReference type="EMBL" id="JAIXMP010000026">
    <property type="protein sequence ID" value="KAI9253528.1"/>
    <property type="molecule type" value="Genomic_DNA"/>
</dbReference>
<reference evidence="1" key="2">
    <citation type="submission" date="2023-02" db="EMBL/GenBank/DDBJ databases">
        <authorList>
            <consortium name="DOE Joint Genome Institute"/>
            <person name="Mondo S.J."/>
            <person name="Chang Y."/>
            <person name="Wang Y."/>
            <person name="Ahrendt S."/>
            <person name="Andreopoulos W."/>
            <person name="Barry K."/>
            <person name="Beard J."/>
            <person name="Benny G.L."/>
            <person name="Blankenship S."/>
            <person name="Bonito G."/>
            <person name="Cuomo C."/>
            <person name="Desiro A."/>
            <person name="Gervers K.A."/>
            <person name="Hundley H."/>
            <person name="Kuo A."/>
            <person name="LaButti K."/>
            <person name="Lang B.F."/>
            <person name="Lipzen A."/>
            <person name="O'Donnell K."/>
            <person name="Pangilinan J."/>
            <person name="Reynolds N."/>
            <person name="Sandor L."/>
            <person name="Smith M.W."/>
            <person name="Tsang A."/>
            <person name="Grigoriev I.V."/>
            <person name="Stajich J.E."/>
            <person name="Spatafora J.W."/>
        </authorList>
    </citation>
    <scope>NUCLEOTIDE SEQUENCE</scope>
    <source>
        <strain evidence="1">RSA 2281</strain>
    </source>
</reference>
<dbReference type="Proteomes" id="UP001209540">
    <property type="component" value="Unassembled WGS sequence"/>
</dbReference>
<sequence length="477" mass="55647">MYISYETAQFTKDNKGRFYKQYEPPKKLPGGLPKPEFMPTKLVRITDMKVVNGSQVHEGYCALSYSWNQSGEVIKDNITGKSKRVDQGKHKIITFEKAIFPDKILSFSEGHTAGISNANCTVALVPDADKCLSRDREYFKRLWTLEEAVMSRRLLFVGKNYHIWGEDIDQDDNPMHHLTKQVSELSVNEVLYHAHQRTSTKDHDRVFALIHIFPDLIDQQRNNDDHHPLKKLMNRLCNGLFSTKKCCRDKISINYDQPLEDLIIHFYGLLAKKDIKILLFSKPSYYDSTIQQFTFLPSWTGVHGQHQYYPNEIENQHPPFKIIMSLEKPFVQLQPGTKNGAQKIMKLARDYFGDYRINYQDIVIFQRYDFNEISKELEQLSRFFMGVKKKNMFWCHDKSETWHKALEVDFDNLTEDLDDPSVDYVILSEISFLNIYPVIKKKQGNLYYKATGCCSIGKVGEYVFSDCNLPKQTFSIQ</sequence>
<evidence type="ECO:0008006" key="3">
    <source>
        <dbReference type="Google" id="ProtNLM"/>
    </source>
</evidence>
<evidence type="ECO:0000313" key="2">
    <source>
        <dbReference type="Proteomes" id="UP001209540"/>
    </source>
</evidence>
<organism evidence="1 2">
    <name type="scientific">Phascolomyces articulosus</name>
    <dbReference type="NCBI Taxonomy" id="60185"/>
    <lineage>
        <taxon>Eukaryota</taxon>
        <taxon>Fungi</taxon>
        <taxon>Fungi incertae sedis</taxon>
        <taxon>Mucoromycota</taxon>
        <taxon>Mucoromycotina</taxon>
        <taxon>Mucoromycetes</taxon>
        <taxon>Mucorales</taxon>
        <taxon>Lichtheimiaceae</taxon>
        <taxon>Phascolomyces</taxon>
    </lineage>
</organism>
<protein>
    <recommendedName>
        <fullName evidence="3">Heterokaryon incompatibility domain-containing protein</fullName>
    </recommendedName>
</protein>
<reference evidence="1" key="1">
    <citation type="journal article" date="2022" name="IScience">
        <title>Evolution of zygomycete secretomes and the origins of terrestrial fungal ecologies.</title>
        <authorList>
            <person name="Chang Y."/>
            <person name="Wang Y."/>
            <person name="Mondo S."/>
            <person name="Ahrendt S."/>
            <person name="Andreopoulos W."/>
            <person name="Barry K."/>
            <person name="Beard J."/>
            <person name="Benny G.L."/>
            <person name="Blankenship S."/>
            <person name="Bonito G."/>
            <person name="Cuomo C."/>
            <person name="Desiro A."/>
            <person name="Gervers K.A."/>
            <person name="Hundley H."/>
            <person name="Kuo A."/>
            <person name="LaButti K."/>
            <person name="Lang B.F."/>
            <person name="Lipzen A."/>
            <person name="O'Donnell K."/>
            <person name="Pangilinan J."/>
            <person name="Reynolds N."/>
            <person name="Sandor L."/>
            <person name="Smith M.E."/>
            <person name="Tsang A."/>
            <person name="Grigoriev I.V."/>
            <person name="Stajich J.E."/>
            <person name="Spatafora J.W."/>
        </authorList>
    </citation>
    <scope>NUCLEOTIDE SEQUENCE</scope>
    <source>
        <strain evidence="1">RSA 2281</strain>
    </source>
</reference>